<comment type="caution">
    <text evidence="1">The sequence shown here is derived from an EMBL/GenBank/DDBJ whole genome shotgun (WGS) entry which is preliminary data.</text>
</comment>
<organism evidence="1 2">
    <name type="scientific">Plesiomonas shigelloides</name>
    <name type="common">Aeromonas shigelloides</name>
    <dbReference type="NCBI Taxonomy" id="703"/>
    <lineage>
        <taxon>Bacteria</taxon>
        <taxon>Pseudomonadati</taxon>
        <taxon>Pseudomonadota</taxon>
        <taxon>Gammaproteobacteria</taxon>
        <taxon>Enterobacterales</taxon>
        <taxon>Enterobacteriaceae</taxon>
        <taxon>Plesiomonas</taxon>
    </lineage>
</organism>
<dbReference type="AlphaFoldDB" id="A0A379H5Z0"/>
<proteinExistence type="predicted"/>
<reference evidence="1" key="1">
    <citation type="submission" date="2021-03" db="EMBL/GenBank/DDBJ databases">
        <title>Plesiomonas shigelloides zfcc0051, isolated from zebrafish feces.</title>
        <authorList>
            <person name="Vanderhoek Z."/>
            <person name="Gaulke C."/>
        </authorList>
    </citation>
    <scope>NUCLEOTIDE SEQUENCE</scope>
    <source>
        <strain evidence="1">Zfcc0051</strain>
    </source>
</reference>
<evidence type="ECO:0000313" key="1">
    <source>
        <dbReference type="EMBL" id="MBO1109306.1"/>
    </source>
</evidence>
<dbReference type="GeneID" id="69707021"/>
<dbReference type="RefSeq" id="WP_039045106.1">
    <property type="nucleotide sequence ID" value="NZ_CP050969.1"/>
</dbReference>
<sequence length="60" mass="7275">MRNHPLLPPGEDLRRAVRWLSEHHQYDMAAIEEACQRFDLSPLDEEFLIQLWRQHEPHES</sequence>
<name>A0A379H5Z0_PLESH</name>
<evidence type="ECO:0000313" key="2">
    <source>
        <dbReference type="Proteomes" id="UP000664658"/>
    </source>
</evidence>
<accession>A0A379H5Z0</accession>
<dbReference type="EMBL" id="JAFNAA010000017">
    <property type="protein sequence ID" value="MBO1109306.1"/>
    <property type="molecule type" value="Genomic_DNA"/>
</dbReference>
<protein>
    <submittedName>
        <fullName evidence="1">Uncharacterized protein</fullName>
    </submittedName>
</protein>
<dbReference type="Proteomes" id="UP000664658">
    <property type="component" value="Unassembled WGS sequence"/>
</dbReference>
<gene>
    <name evidence="1" type="ORF">J2R62_13990</name>
</gene>